<proteinExistence type="predicted"/>
<name>A0ACA9MKX1_9GLOM</name>
<accession>A0ACA9MKX1</accession>
<sequence length="134" mass="14504">SPIGAPLKIYFLPGTPHGAGLIPVVHASGGPIMDIVTPLDGKPTGKVVVMQGPDLTGAAQALRNRSPVKPRRGQRLGFLATTAEEFASQLYAALSLSQNESMAMRDRARRKSREFSTEEFEKGFRALWEAIQKS</sequence>
<protein>
    <submittedName>
        <fullName evidence="1">7148_t:CDS:1</fullName>
    </submittedName>
</protein>
<evidence type="ECO:0000313" key="1">
    <source>
        <dbReference type="EMBL" id="CAG8597414.1"/>
    </source>
</evidence>
<dbReference type="Proteomes" id="UP000789525">
    <property type="component" value="Unassembled WGS sequence"/>
</dbReference>
<reference evidence="1" key="1">
    <citation type="submission" date="2021-06" db="EMBL/GenBank/DDBJ databases">
        <authorList>
            <person name="Kallberg Y."/>
            <person name="Tangrot J."/>
            <person name="Rosling A."/>
        </authorList>
    </citation>
    <scope>NUCLEOTIDE SEQUENCE</scope>
    <source>
        <strain evidence="1">CL356</strain>
    </source>
</reference>
<keyword evidence="2" id="KW-1185">Reference proteome</keyword>
<organism evidence="1 2">
    <name type="scientific">Acaulospora colombiana</name>
    <dbReference type="NCBI Taxonomy" id="27376"/>
    <lineage>
        <taxon>Eukaryota</taxon>
        <taxon>Fungi</taxon>
        <taxon>Fungi incertae sedis</taxon>
        <taxon>Mucoromycota</taxon>
        <taxon>Glomeromycotina</taxon>
        <taxon>Glomeromycetes</taxon>
        <taxon>Diversisporales</taxon>
        <taxon>Acaulosporaceae</taxon>
        <taxon>Acaulospora</taxon>
    </lineage>
</organism>
<feature type="non-terminal residue" evidence="1">
    <location>
        <position position="1"/>
    </location>
</feature>
<evidence type="ECO:0000313" key="2">
    <source>
        <dbReference type="Proteomes" id="UP000789525"/>
    </source>
</evidence>
<gene>
    <name evidence="1" type="ORF">ACOLOM_LOCUS6553</name>
</gene>
<dbReference type="EMBL" id="CAJVPT010013608">
    <property type="protein sequence ID" value="CAG8597414.1"/>
    <property type="molecule type" value="Genomic_DNA"/>
</dbReference>
<comment type="caution">
    <text evidence="1">The sequence shown here is derived from an EMBL/GenBank/DDBJ whole genome shotgun (WGS) entry which is preliminary data.</text>
</comment>